<gene>
    <name evidence="1" type="ORF">RO3G_02784</name>
</gene>
<evidence type="ECO:0000313" key="2">
    <source>
        <dbReference type="Proteomes" id="UP000009138"/>
    </source>
</evidence>
<keyword evidence="2" id="KW-1185">Reference proteome</keyword>
<dbReference type="RefSeq" id="XP_067513476.1">
    <property type="nucleotide sequence ID" value="XM_067657375.1"/>
</dbReference>
<proteinExistence type="predicted"/>
<dbReference type="VEuPathDB" id="FungiDB:RO3G_02784"/>
<organism evidence="1 2">
    <name type="scientific">Rhizopus delemar (strain RA 99-880 / ATCC MYA-4621 / FGSC 9543 / NRRL 43880)</name>
    <name type="common">Mucormycosis agent</name>
    <name type="synonym">Rhizopus arrhizus var. delemar</name>
    <dbReference type="NCBI Taxonomy" id="246409"/>
    <lineage>
        <taxon>Eukaryota</taxon>
        <taxon>Fungi</taxon>
        <taxon>Fungi incertae sedis</taxon>
        <taxon>Mucoromycota</taxon>
        <taxon>Mucoromycotina</taxon>
        <taxon>Mucoromycetes</taxon>
        <taxon>Mucorales</taxon>
        <taxon>Mucorineae</taxon>
        <taxon>Rhizopodaceae</taxon>
        <taxon>Rhizopus</taxon>
    </lineage>
</organism>
<name>I1BPF0_RHIO9</name>
<dbReference type="EMBL" id="CH476733">
    <property type="protein sequence ID" value="EIE78080.1"/>
    <property type="molecule type" value="Genomic_DNA"/>
</dbReference>
<dbReference type="InParanoid" id="I1BPF0"/>
<dbReference type="Proteomes" id="UP000009138">
    <property type="component" value="Unassembled WGS sequence"/>
</dbReference>
<accession>I1BPF0</accession>
<dbReference type="AlphaFoldDB" id="I1BPF0"/>
<sequence length="62" mass="7066">MKRGIEEAEPFPSDFIDQAQVVDISIPDLAVADNDWSRLCLENLNSTVVEERVKVITTYKKK</sequence>
<evidence type="ECO:0000313" key="1">
    <source>
        <dbReference type="EMBL" id="EIE78080.1"/>
    </source>
</evidence>
<protein>
    <submittedName>
        <fullName evidence="1">Uncharacterized protein</fullName>
    </submittedName>
</protein>
<reference evidence="1 2" key="1">
    <citation type="journal article" date="2009" name="PLoS Genet.">
        <title>Genomic analysis of the basal lineage fungus Rhizopus oryzae reveals a whole-genome duplication.</title>
        <authorList>
            <person name="Ma L.-J."/>
            <person name="Ibrahim A.S."/>
            <person name="Skory C."/>
            <person name="Grabherr M.G."/>
            <person name="Burger G."/>
            <person name="Butler M."/>
            <person name="Elias M."/>
            <person name="Idnurm A."/>
            <person name="Lang B.F."/>
            <person name="Sone T."/>
            <person name="Abe A."/>
            <person name="Calvo S.E."/>
            <person name="Corrochano L.M."/>
            <person name="Engels R."/>
            <person name="Fu J."/>
            <person name="Hansberg W."/>
            <person name="Kim J.-M."/>
            <person name="Kodira C.D."/>
            <person name="Koehrsen M.J."/>
            <person name="Liu B."/>
            <person name="Miranda-Saavedra D."/>
            <person name="O'Leary S."/>
            <person name="Ortiz-Castellanos L."/>
            <person name="Poulter R."/>
            <person name="Rodriguez-Romero J."/>
            <person name="Ruiz-Herrera J."/>
            <person name="Shen Y.-Q."/>
            <person name="Zeng Q."/>
            <person name="Galagan J."/>
            <person name="Birren B.W."/>
            <person name="Cuomo C.A."/>
            <person name="Wickes B.L."/>
        </authorList>
    </citation>
    <scope>NUCLEOTIDE SEQUENCE [LARGE SCALE GENOMIC DNA]</scope>
    <source>
        <strain evidence="2">RA 99-880 / ATCC MYA-4621 / FGSC 9543 / NRRL 43880</strain>
    </source>
</reference>
<dbReference type="GeneID" id="93609756"/>